<dbReference type="Proteomes" id="UP001150603">
    <property type="component" value="Unassembled WGS sequence"/>
</dbReference>
<organism evidence="1 2">
    <name type="scientific">Linderina macrospora</name>
    <dbReference type="NCBI Taxonomy" id="4868"/>
    <lineage>
        <taxon>Eukaryota</taxon>
        <taxon>Fungi</taxon>
        <taxon>Fungi incertae sedis</taxon>
        <taxon>Zoopagomycota</taxon>
        <taxon>Kickxellomycotina</taxon>
        <taxon>Kickxellomycetes</taxon>
        <taxon>Kickxellales</taxon>
        <taxon>Kickxellaceae</taxon>
        <taxon>Linderina</taxon>
    </lineage>
</organism>
<dbReference type="EMBL" id="JANBPW010005034">
    <property type="protein sequence ID" value="KAJ1933523.1"/>
    <property type="molecule type" value="Genomic_DNA"/>
</dbReference>
<evidence type="ECO:0000313" key="1">
    <source>
        <dbReference type="EMBL" id="KAJ1933523.1"/>
    </source>
</evidence>
<comment type="caution">
    <text evidence="1">The sequence shown here is derived from an EMBL/GenBank/DDBJ whole genome shotgun (WGS) entry which is preliminary data.</text>
</comment>
<sequence>MLSSQSSLQPSKVDLTQLRVKRHLAADNSPALGPLLVRCHHARRLQAALQPAQAVQAHPAHVPRRILAHVNQQCSWLQLLDILGVDGVIGLEEKRVGKHRQHPSQSHTHLEIWAIGQLVEVFVD</sequence>
<evidence type="ECO:0000313" key="2">
    <source>
        <dbReference type="Proteomes" id="UP001150603"/>
    </source>
</evidence>
<gene>
    <name evidence="1" type="ORF">FBU59_006000</name>
</gene>
<protein>
    <submittedName>
        <fullName evidence="1">Uncharacterized protein</fullName>
    </submittedName>
</protein>
<keyword evidence="2" id="KW-1185">Reference proteome</keyword>
<proteinExistence type="predicted"/>
<name>A0ACC1J191_9FUNG</name>
<reference evidence="1" key="1">
    <citation type="submission" date="2022-07" db="EMBL/GenBank/DDBJ databases">
        <title>Phylogenomic reconstructions and comparative analyses of Kickxellomycotina fungi.</title>
        <authorList>
            <person name="Reynolds N.K."/>
            <person name="Stajich J.E."/>
            <person name="Barry K."/>
            <person name="Grigoriev I.V."/>
            <person name="Crous P."/>
            <person name="Smith M.E."/>
        </authorList>
    </citation>
    <scope>NUCLEOTIDE SEQUENCE</scope>
    <source>
        <strain evidence="1">NRRL 5244</strain>
    </source>
</reference>
<accession>A0ACC1J191</accession>